<dbReference type="GO" id="GO:0044550">
    <property type="term" value="P:secondary metabolite biosynthetic process"/>
    <property type="evidence" value="ECO:0007669"/>
    <property type="project" value="TreeGrafter"/>
</dbReference>
<dbReference type="EMBL" id="KZ824694">
    <property type="protein sequence ID" value="RAK72553.1"/>
    <property type="molecule type" value="Genomic_DNA"/>
</dbReference>
<dbReference type="GO" id="GO:0031177">
    <property type="term" value="F:phosphopantetheine binding"/>
    <property type="evidence" value="ECO:0007669"/>
    <property type="project" value="TreeGrafter"/>
</dbReference>
<dbReference type="OrthoDB" id="416786at2759"/>
<dbReference type="Gene3D" id="3.30.559.30">
    <property type="entry name" value="Nonribosomal peptide synthetase, condensation domain"/>
    <property type="match status" value="1"/>
</dbReference>
<dbReference type="PANTHER" id="PTHR45527:SF1">
    <property type="entry name" value="FATTY ACID SYNTHASE"/>
    <property type="match status" value="1"/>
</dbReference>
<protein>
    <submittedName>
        <fullName evidence="2">CoA-dependent acyltransferase</fullName>
    </submittedName>
</protein>
<proteinExistence type="predicted"/>
<dbReference type="GO" id="GO:0005737">
    <property type="term" value="C:cytoplasm"/>
    <property type="evidence" value="ECO:0007669"/>
    <property type="project" value="TreeGrafter"/>
</dbReference>
<dbReference type="Proteomes" id="UP000249789">
    <property type="component" value="Unassembled WGS sequence"/>
</dbReference>
<dbReference type="GeneID" id="63857552"/>
<accession>A0A8G1RGZ0</accession>
<reference evidence="2 3" key="1">
    <citation type="submission" date="2018-02" db="EMBL/GenBank/DDBJ databases">
        <title>The genomes of Aspergillus section Nigri reveals drivers in fungal speciation.</title>
        <authorList>
            <consortium name="DOE Joint Genome Institute"/>
            <person name="Vesth T.C."/>
            <person name="Nybo J."/>
            <person name="Theobald S."/>
            <person name="Brandl J."/>
            <person name="Frisvad J.C."/>
            <person name="Nielsen K.F."/>
            <person name="Lyhne E.K."/>
            <person name="Kogle M.E."/>
            <person name="Kuo A."/>
            <person name="Riley R."/>
            <person name="Clum A."/>
            <person name="Nolan M."/>
            <person name="Lipzen A."/>
            <person name="Salamov A."/>
            <person name="Henrissat B."/>
            <person name="Wiebenga A."/>
            <person name="De vries R.P."/>
            <person name="Grigoriev I.V."/>
            <person name="Mortensen U.H."/>
            <person name="Andersen M.R."/>
            <person name="Baker S.E."/>
        </authorList>
    </citation>
    <scope>NUCLEOTIDE SEQUENCE [LARGE SCALE GENOMIC DNA]</scope>
    <source>
        <strain evidence="2 3">CBS 313.89</strain>
    </source>
</reference>
<dbReference type="GO" id="GO:0016746">
    <property type="term" value="F:acyltransferase activity"/>
    <property type="evidence" value="ECO:0007669"/>
    <property type="project" value="UniProtKB-KW"/>
</dbReference>
<evidence type="ECO:0000259" key="1">
    <source>
        <dbReference type="Pfam" id="PF00668"/>
    </source>
</evidence>
<dbReference type="Pfam" id="PF00668">
    <property type="entry name" value="Condensation"/>
    <property type="match status" value="1"/>
</dbReference>
<dbReference type="InterPro" id="IPR023213">
    <property type="entry name" value="CAT-like_dom_sf"/>
</dbReference>
<gene>
    <name evidence="2" type="ORF">BO72DRAFT_272491</name>
</gene>
<evidence type="ECO:0000313" key="2">
    <source>
        <dbReference type="EMBL" id="RAK72553.1"/>
    </source>
</evidence>
<organism evidence="2 3">
    <name type="scientific">Aspergillus fijiensis CBS 313.89</name>
    <dbReference type="NCBI Taxonomy" id="1448319"/>
    <lineage>
        <taxon>Eukaryota</taxon>
        <taxon>Fungi</taxon>
        <taxon>Dikarya</taxon>
        <taxon>Ascomycota</taxon>
        <taxon>Pezizomycotina</taxon>
        <taxon>Eurotiomycetes</taxon>
        <taxon>Eurotiomycetidae</taxon>
        <taxon>Eurotiales</taxon>
        <taxon>Aspergillaceae</taxon>
        <taxon>Aspergillus</taxon>
    </lineage>
</organism>
<dbReference type="InterPro" id="IPR001242">
    <property type="entry name" value="Condensation_dom"/>
</dbReference>
<dbReference type="Gene3D" id="3.30.559.10">
    <property type="entry name" value="Chloramphenicol acetyltransferase-like domain"/>
    <property type="match status" value="1"/>
</dbReference>
<evidence type="ECO:0000313" key="3">
    <source>
        <dbReference type="Proteomes" id="UP000249789"/>
    </source>
</evidence>
<dbReference type="SUPFAM" id="SSF52777">
    <property type="entry name" value="CoA-dependent acyltransferases"/>
    <property type="match status" value="2"/>
</dbReference>
<dbReference type="AlphaFoldDB" id="A0A8G1RGZ0"/>
<dbReference type="GO" id="GO:0043041">
    <property type="term" value="P:amino acid activation for nonribosomal peptide biosynthetic process"/>
    <property type="evidence" value="ECO:0007669"/>
    <property type="project" value="TreeGrafter"/>
</dbReference>
<keyword evidence="3" id="KW-1185">Reference proteome</keyword>
<dbReference type="RefSeq" id="XP_040796565.1">
    <property type="nucleotide sequence ID" value="XM_040940219.1"/>
</dbReference>
<keyword evidence="2" id="KW-0012">Acyltransferase</keyword>
<dbReference type="PANTHER" id="PTHR45527">
    <property type="entry name" value="NONRIBOSOMAL PEPTIDE SYNTHETASE"/>
    <property type="match status" value="1"/>
</dbReference>
<sequence length="371" mass="41179">MMFCFVSYFLIVHPGRIRLTMRISHTQYDGLSMPFILKDLDALYNGIVLAPPARFSEYMGESERLLSQNKHAQQFWRQLLQGSQVTPIVARSKLSSHSLQKDYPLDQTTIRTIRLSPSASDASTTPATITKPAWALVLGRLSQHQDAVFGHLTNTPPSLVYLPAIHEVVGPCLQVLPVRVQLQPTTARRELLHAIQQQYISALPHSILGFGEIIDHCTQWPPTTRLSSILQYQNLHQDLDSVLLGGDTGSLEAYVPTSDAADLRMMVTPRDNCGAERLHEIKLSYGAATMPSSIADRILDESADAISFLQAPHASDDGFRLHTYFDQTAPESPPTLPIDRQLAETDLPPCAAIIAAVKGIWEQAFGPQFHR</sequence>
<name>A0A8G1RGZ0_9EURO</name>
<feature type="domain" description="Condensation" evidence="1">
    <location>
        <begin position="13"/>
        <end position="238"/>
    </location>
</feature>
<dbReference type="VEuPathDB" id="FungiDB:BO72DRAFT_272491"/>
<keyword evidence="2" id="KW-0808">Transferase</keyword>